<dbReference type="Proteomes" id="UP000504603">
    <property type="component" value="Unplaced"/>
</dbReference>
<dbReference type="RefSeq" id="XP_022151637.1">
    <property type="nucleotide sequence ID" value="XM_022295945.1"/>
</dbReference>
<dbReference type="PANTHER" id="PTHR33067:SF9">
    <property type="entry name" value="RNA-DIRECTED DNA POLYMERASE"/>
    <property type="match status" value="1"/>
</dbReference>
<proteinExistence type="predicted"/>
<protein>
    <submittedName>
        <fullName evidence="2">Uncharacterized protein LOC111019545</fullName>
    </submittedName>
</protein>
<gene>
    <name evidence="2" type="primary">LOC111019545</name>
</gene>
<name>A0A6J1DE18_MOMCH</name>
<evidence type="ECO:0000313" key="1">
    <source>
        <dbReference type="Proteomes" id="UP000504603"/>
    </source>
</evidence>
<dbReference type="InterPro" id="IPR021109">
    <property type="entry name" value="Peptidase_aspartic_dom_sf"/>
</dbReference>
<keyword evidence="1" id="KW-1185">Reference proteome</keyword>
<organism evidence="1 2">
    <name type="scientific">Momordica charantia</name>
    <name type="common">Bitter gourd</name>
    <name type="synonym">Balsam pear</name>
    <dbReference type="NCBI Taxonomy" id="3673"/>
    <lineage>
        <taxon>Eukaryota</taxon>
        <taxon>Viridiplantae</taxon>
        <taxon>Streptophyta</taxon>
        <taxon>Embryophyta</taxon>
        <taxon>Tracheophyta</taxon>
        <taxon>Spermatophyta</taxon>
        <taxon>Magnoliopsida</taxon>
        <taxon>eudicotyledons</taxon>
        <taxon>Gunneridae</taxon>
        <taxon>Pentapetalae</taxon>
        <taxon>rosids</taxon>
        <taxon>fabids</taxon>
        <taxon>Cucurbitales</taxon>
        <taxon>Cucurbitaceae</taxon>
        <taxon>Momordiceae</taxon>
        <taxon>Momordica</taxon>
    </lineage>
</organism>
<evidence type="ECO:0000313" key="2">
    <source>
        <dbReference type="RefSeq" id="XP_022151637.1"/>
    </source>
</evidence>
<accession>A0A6J1DE18</accession>
<dbReference type="OrthoDB" id="1226551at2759"/>
<dbReference type="KEGG" id="mcha:111019545"/>
<sequence>MAETKTNFQNQAASIRTLEVQVGQLANMMVDRLPGNLPSTTGVNPVEYYKAITFRSGKELVKPEQNKKPTKKVQQTEITLEPSTKIVEDTVTPQLASSPTIPFPQRLKKNKKDKKLGLGEVRPTTISLQLADRSIEYPRGIIEDILVKVGKFIFPVDFLVLDMEEDENMSIIPRRPFLATRRAKIDIRVRRAETNSSRQVSSPLIFEFGAHYGVSRST</sequence>
<dbReference type="GeneID" id="111019545"/>
<dbReference type="PANTHER" id="PTHR33067">
    <property type="entry name" value="RNA-DIRECTED DNA POLYMERASE-RELATED"/>
    <property type="match status" value="1"/>
</dbReference>
<dbReference type="AlphaFoldDB" id="A0A6J1DE18"/>
<reference evidence="2" key="1">
    <citation type="submission" date="2025-08" db="UniProtKB">
        <authorList>
            <consortium name="RefSeq"/>
        </authorList>
    </citation>
    <scope>IDENTIFICATION</scope>
    <source>
        <strain evidence="2">OHB3-1</strain>
    </source>
</reference>
<dbReference type="Gene3D" id="2.40.70.10">
    <property type="entry name" value="Acid Proteases"/>
    <property type="match status" value="1"/>
</dbReference>